<dbReference type="OrthoDB" id="10625685at2759"/>
<evidence type="ECO:0000313" key="1">
    <source>
        <dbReference type="EMBL" id="URE48598.1"/>
    </source>
</evidence>
<proteinExistence type="predicted"/>
<dbReference type="EMBL" id="CP097511">
    <property type="protein sequence ID" value="URE48598.1"/>
    <property type="molecule type" value="Genomic_DNA"/>
</dbReference>
<keyword evidence="2" id="KW-1185">Reference proteome</keyword>
<dbReference type="AlphaFoldDB" id="A0A9E7IG41"/>
<organism evidence="1 2">
    <name type="scientific">Musa troglodytarum</name>
    <name type="common">fe'i banana</name>
    <dbReference type="NCBI Taxonomy" id="320322"/>
    <lineage>
        <taxon>Eukaryota</taxon>
        <taxon>Viridiplantae</taxon>
        <taxon>Streptophyta</taxon>
        <taxon>Embryophyta</taxon>
        <taxon>Tracheophyta</taxon>
        <taxon>Spermatophyta</taxon>
        <taxon>Magnoliopsida</taxon>
        <taxon>Liliopsida</taxon>
        <taxon>Zingiberales</taxon>
        <taxon>Musaceae</taxon>
        <taxon>Musa</taxon>
    </lineage>
</organism>
<protein>
    <submittedName>
        <fullName evidence="1">Uncharacterized protein</fullName>
    </submittedName>
</protein>
<evidence type="ECO:0000313" key="2">
    <source>
        <dbReference type="Proteomes" id="UP001055439"/>
    </source>
</evidence>
<dbReference type="Proteomes" id="UP001055439">
    <property type="component" value="Chromosome 9"/>
</dbReference>
<reference evidence="1" key="1">
    <citation type="submission" date="2022-05" db="EMBL/GenBank/DDBJ databases">
        <title>The Musa troglodytarum L. genome provides insights into the mechanism of non-climacteric behaviour and enrichment of carotenoids.</title>
        <authorList>
            <person name="Wang J."/>
        </authorList>
    </citation>
    <scope>NUCLEOTIDE SEQUENCE</scope>
    <source>
        <tissue evidence="1">Leaf</tissue>
    </source>
</reference>
<name>A0A9E7IG41_9LILI</name>
<sequence length="157" mass="17388">MAYPSGKLGGSDTAGFRVPEAGKGAGIAADATEKGSTRKEVGRNRRDRRHCRLLSPLCAVRRACACAPSGIYISRLITTASEASSGGGGLSRATRCEVLWGLGFLALSWCAIRTRWWNIWNGSVTVFSGMRSLTVEEFEIHESDSRRRSRRRRRRRR</sequence>
<accession>A0A9E7IG41</accession>
<gene>
    <name evidence="1" type="ORF">MUK42_25690</name>
</gene>